<dbReference type="CDD" id="cd06558">
    <property type="entry name" value="crotonase-like"/>
    <property type="match status" value="1"/>
</dbReference>
<dbReference type="EC" id="4.2.1.17" evidence="3"/>
<comment type="caution">
    <text evidence="3">The sequence shown here is derived from an EMBL/GenBank/DDBJ whole genome shotgun (WGS) entry which is preliminary data.</text>
</comment>
<dbReference type="Gene3D" id="1.10.12.10">
    <property type="entry name" value="Lyase 2-enoyl-coa Hydratase, Chain A, domain 2"/>
    <property type="match status" value="1"/>
</dbReference>
<dbReference type="EMBL" id="JAAGBB010000014">
    <property type="protein sequence ID" value="MBR0665387.1"/>
    <property type="molecule type" value="Genomic_DNA"/>
</dbReference>
<keyword evidence="4" id="KW-1185">Reference proteome</keyword>
<dbReference type="Proteomes" id="UP001196870">
    <property type="component" value="Unassembled WGS sequence"/>
</dbReference>
<evidence type="ECO:0000256" key="1">
    <source>
        <dbReference type="ARBA" id="ARBA00005254"/>
    </source>
</evidence>
<sequence length="265" mass="28031">MDTNTAEPELLHEVRDGGIAWTVLNRPQARNAMTFPMYEGLYRLAGEIGADPAVKAWVITGAGEKAFAAGTDISQFRSFSGPQDALDYEAKIDRIVTAIECCPKPTIAAIAGACTGGGAAIAGVCDLRIGAANAKIGFPIAKTLGNCLSMANYARLAALIGPARVIDLVFTARLIEAEEAKAAGLLNEILPDAAALHARAEELARLVAGHAPLTLRATKEAMRRLREAARNTHGDDLVTMCFTSADFAEGVDAFLARRPANWQGR</sequence>
<organism evidence="3 4">
    <name type="scientific">Plastoroseomonas hellenica</name>
    <dbReference type="NCBI Taxonomy" id="2687306"/>
    <lineage>
        <taxon>Bacteria</taxon>
        <taxon>Pseudomonadati</taxon>
        <taxon>Pseudomonadota</taxon>
        <taxon>Alphaproteobacteria</taxon>
        <taxon>Acetobacterales</taxon>
        <taxon>Acetobacteraceae</taxon>
        <taxon>Plastoroseomonas</taxon>
    </lineage>
</organism>
<dbReference type="GO" id="GO:0004300">
    <property type="term" value="F:enoyl-CoA hydratase activity"/>
    <property type="evidence" value="ECO:0007669"/>
    <property type="project" value="UniProtKB-EC"/>
</dbReference>
<evidence type="ECO:0000313" key="4">
    <source>
        <dbReference type="Proteomes" id="UP001196870"/>
    </source>
</evidence>
<accession>A0ABS5EYK7</accession>
<dbReference type="Gene3D" id="3.90.226.10">
    <property type="entry name" value="2-enoyl-CoA Hydratase, Chain A, domain 1"/>
    <property type="match status" value="1"/>
</dbReference>
<dbReference type="Pfam" id="PF00378">
    <property type="entry name" value="ECH_1"/>
    <property type="match status" value="1"/>
</dbReference>
<dbReference type="InterPro" id="IPR029045">
    <property type="entry name" value="ClpP/crotonase-like_dom_sf"/>
</dbReference>
<evidence type="ECO:0000313" key="3">
    <source>
        <dbReference type="EMBL" id="MBR0665387.1"/>
    </source>
</evidence>
<dbReference type="RefSeq" id="WP_211853053.1">
    <property type="nucleotide sequence ID" value="NZ_JAAGBB010000014.1"/>
</dbReference>
<dbReference type="PANTHER" id="PTHR11941">
    <property type="entry name" value="ENOYL-COA HYDRATASE-RELATED"/>
    <property type="match status" value="1"/>
</dbReference>
<comment type="similarity">
    <text evidence="1">Belongs to the enoyl-CoA hydratase/isomerase family.</text>
</comment>
<evidence type="ECO:0000256" key="2">
    <source>
        <dbReference type="ARBA" id="ARBA00023239"/>
    </source>
</evidence>
<protein>
    <submittedName>
        <fullName evidence="3">Enoyl-CoA hydratase</fullName>
        <ecNumber evidence="3">4.2.1.17</ecNumber>
    </submittedName>
</protein>
<dbReference type="InterPro" id="IPR001753">
    <property type="entry name" value="Enoyl-CoA_hydra/iso"/>
</dbReference>
<dbReference type="InterPro" id="IPR014748">
    <property type="entry name" value="Enoyl-CoA_hydra_C"/>
</dbReference>
<keyword evidence="2 3" id="KW-0456">Lyase</keyword>
<proteinExistence type="inferred from homology"/>
<name>A0ABS5EYK7_9PROT</name>
<dbReference type="PANTHER" id="PTHR11941:SF54">
    <property type="entry name" value="ENOYL-COA HYDRATASE, MITOCHONDRIAL"/>
    <property type="match status" value="1"/>
</dbReference>
<dbReference type="SUPFAM" id="SSF52096">
    <property type="entry name" value="ClpP/crotonase"/>
    <property type="match status" value="1"/>
</dbReference>
<dbReference type="NCBIfam" id="NF004796">
    <property type="entry name" value="PRK06144.1"/>
    <property type="match status" value="1"/>
</dbReference>
<gene>
    <name evidence="3" type="ORF">GXW71_13565</name>
</gene>
<reference evidence="4" key="1">
    <citation type="journal article" date="2021" name="Syst. Appl. Microbiol.">
        <title>Roseomonas hellenica sp. nov., isolated from roots of wild-growing Alkanna tinctoria.</title>
        <authorList>
            <person name="Rat A."/>
            <person name="Naranjo H.D."/>
            <person name="Lebbe L."/>
            <person name="Cnockaert M."/>
            <person name="Krigas N."/>
            <person name="Grigoriadou K."/>
            <person name="Maloupa E."/>
            <person name="Willems A."/>
        </authorList>
    </citation>
    <scope>NUCLEOTIDE SEQUENCE [LARGE SCALE GENOMIC DNA]</scope>
    <source>
        <strain evidence="4">LMG 31523</strain>
    </source>
</reference>